<accession>A0ABT6FPP2</accession>
<dbReference type="RefSeq" id="WP_277899493.1">
    <property type="nucleotide sequence ID" value="NZ_JAPMUA010000002.1"/>
</dbReference>
<name>A0ABT6FPP2_9FLAO</name>
<evidence type="ECO:0000313" key="1">
    <source>
        <dbReference type="EMBL" id="MDG3585236.1"/>
    </source>
</evidence>
<gene>
    <name evidence="1" type="ORF">OSR52_05090</name>
</gene>
<organism evidence="1 2">
    <name type="scientific">Galbibacter pacificus</name>
    <dbReference type="NCBI Taxonomy" id="2996052"/>
    <lineage>
        <taxon>Bacteria</taxon>
        <taxon>Pseudomonadati</taxon>
        <taxon>Bacteroidota</taxon>
        <taxon>Flavobacteriia</taxon>
        <taxon>Flavobacteriales</taxon>
        <taxon>Flavobacteriaceae</taxon>
        <taxon>Galbibacter</taxon>
    </lineage>
</organism>
<keyword evidence="2" id="KW-1185">Reference proteome</keyword>
<proteinExistence type="predicted"/>
<protein>
    <submittedName>
        <fullName evidence="1">Uncharacterized protein</fullName>
    </submittedName>
</protein>
<comment type="caution">
    <text evidence="1">The sequence shown here is derived from an EMBL/GenBank/DDBJ whole genome shotgun (WGS) entry which is preliminary data.</text>
</comment>
<evidence type="ECO:0000313" key="2">
    <source>
        <dbReference type="Proteomes" id="UP001153642"/>
    </source>
</evidence>
<reference evidence="1" key="1">
    <citation type="submission" date="2022-11" db="EMBL/GenBank/DDBJ databases">
        <title>High-quality draft genome sequence of Galbibacter sp. strain CMA-7.</title>
        <authorList>
            <person name="Wei L."/>
            <person name="Dong C."/>
            <person name="Shao Z."/>
        </authorList>
    </citation>
    <scope>NUCLEOTIDE SEQUENCE</scope>
    <source>
        <strain evidence="1">CMA-7</strain>
    </source>
</reference>
<dbReference type="EMBL" id="JAPMUA010000002">
    <property type="protein sequence ID" value="MDG3585236.1"/>
    <property type="molecule type" value="Genomic_DNA"/>
</dbReference>
<sequence>MFVFRNRCFSSSREYSSREIAKKQFEYARQKLFKVNQWSFLSAYVAKFIIYDPYYFKPTDILELGSYIKISFPLSLPDNWVRVTKIRSNDLEAFFVVRPTSSPFSAKKKKINHFLKKEASSTFKVKIKKTAIVGYEVGCNEVINNKGEQAGSRKIINTIMAWGGWLGLQNILWGKLTKFLVR</sequence>
<dbReference type="Proteomes" id="UP001153642">
    <property type="component" value="Unassembled WGS sequence"/>
</dbReference>